<reference evidence="1 2" key="1">
    <citation type="submission" date="2016-11" db="EMBL/GenBank/DDBJ databases">
        <title>Trade-off between light-utilization and light-protection in marine flavobacteria.</title>
        <authorList>
            <person name="Kumagai Y."/>
        </authorList>
    </citation>
    <scope>NUCLEOTIDE SEQUENCE [LARGE SCALE GENOMIC DNA]</scope>
    <source>
        <strain evidence="1 2">NBRC 107125</strain>
    </source>
</reference>
<evidence type="ECO:0000313" key="2">
    <source>
        <dbReference type="Proteomes" id="UP000193450"/>
    </source>
</evidence>
<accession>A0A1X9N5V3</accession>
<dbReference type="AlphaFoldDB" id="A0A1X9N5V3"/>
<dbReference type="RefSeq" id="WP_085757203.1">
    <property type="nucleotide sequence ID" value="NZ_CP019343.1"/>
</dbReference>
<proteinExistence type="predicted"/>
<dbReference type="KEGG" id="osg:BST96_02685"/>
<dbReference type="InterPro" id="IPR006311">
    <property type="entry name" value="TAT_signal"/>
</dbReference>
<protein>
    <submittedName>
        <fullName evidence="1">Tat pathway signal protein</fullName>
    </submittedName>
</protein>
<dbReference type="Proteomes" id="UP000193450">
    <property type="component" value="Chromosome"/>
</dbReference>
<evidence type="ECO:0000313" key="1">
    <source>
        <dbReference type="EMBL" id="ARN73106.1"/>
    </source>
</evidence>
<dbReference type="Gene3D" id="3.50.50.60">
    <property type="entry name" value="FAD/NAD(P)-binding domain"/>
    <property type="match status" value="1"/>
</dbReference>
<dbReference type="STRING" id="716816.BST96_02685"/>
<dbReference type="EMBL" id="CP019343">
    <property type="protein sequence ID" value="ARN73106.1"/>
    <property type="molecule type" value="Genomic_DNA"/>
</dbReference>
<dbReference type="InterPro" id="IPR036188">
    <property type="entry name" value="FAD/NAD-bd_sf"/>
</dbReference>
<dbReference type="Pfam" id="PF13450">
    <property type="entry name" value="NAD_binding_8"/>
    <property type="match status" value="1"/>
</dbReference>
<organism evidence="1 2">
    <name type="scientific">Oceanicoccus sagamiensis</name>
    <dbReference type="NCBI Taxonomy" id="716816"/>
    <lineage>
        <taxon>Bacteria</taxon>
        <taxon>Pseudomonadati</taxon>
        <taxon>Pseudomonadota</taxon>
        <taxon>Gammaproteobacteria</taxon>
        <taxon>Cellvibrionales</taxon>
        <taxon>Spongiibacteraceae</taxon>
        <taxon>Oceanicoccus</taxon>
    </lineage>
</organism>
<dbReference type="OrthoDB" id="231484at2"/>
<sequence length="631" mass="68596">MTSKVTRRDFLNGMAITVGAGMLAPPPLFGQPAPSGLSSTAPYYPPTLTGMRGSHKGSFEVAHALAWQGQKPAQFHPLNEHYDLVVVGSGISGLASAWFYQQKMGGTARILIMDNHDDFGGHAKRNEFHYEGRMVLGLGGAQNIDGLSAYSDEAASLFADIGISTDNAEQLEANTPDDFFMGGKTNAKNAMALPGTDGHVTVSGNWLRFMNGAEGYEAAVRELPLPRAEQDKLITFFSGDHDFLAEFSLSEMADYLNATPYNQFLTERVGLAKETLPILDNLLRIVEGYTGWNLTVLEAFGLGAPGIRSIGWLGDKLGALALKFADSLGETQMFPDGNASIARLLVQKLVPGVAPTMKGMEDVAIARFNYGVLDQSKQPNRIRLNSTVVGVRETEAKRVQVDYVQQGKALSVTADHCVLACYNGLIPHLCPQLPEPQKEALKYGVKTPHVYANVLLKNGQAFDKLGATMVQCPQDPFQIVSVAPTMTNGGYQPPRGSEDPMAVYMMGDPTPAPTTKVSGREMLRRGRYKVYSTPFASYEQQIRDQLQALLGPYGFNHETDIQAITVNRISHGYAYAYLALDDPEWAEGEAPHEVGRAQFGRISIANSDSEARAYMDAAIDAAWRAVQEQTA</sequence>
<dbReference type="SUPFAM" id="SSF51905">
    <property type="entry name" value="FAD/NAD(P)-binding domain"/>
    <property type="match status" value="1"/>
</dbReference>
<keyword evidence="2" id="KW-1185">Reference proteome</keyword>
<name>A0A1X9N5V3_9GAMM</name>
<dbReference type="PROSITE" id="PS51318">
    <property type="entry name" value="TAT"/>
    <property type="match status" value="1"/>
</dbReference>
<gene>
    <name evidence="1" type="ORF">BST96_02685</name>
</gene>